<comment type="caution">
    <text evidence="2">The sequence shown here is derived from an EMBL/GenBank/DDBJ whole genome shotgun (WGS) entry which is preliminary data.</text>
</comment>
<accession>A0ABT0DSU5</accession>
<protein>
    <submittedName>
        <fullName evidence="2">ThuA domain-containing protein</fullName>
    </submittedName>
</protein>
<sequence length="270" mass="29806">MTKGKSNGDERSSGTVRALLLVGGNFHDFDMVRRRLLEALGADERIRTTCTNGFHDLDALKAADFLLTYTTNIFPEGEALAELERFLARGGRWLAIHGSAAYIEFSGPEVEIGGIKLPGLTDTPDRHPAYMDLLGCRFISHLALQPFTVRSVSDHPIVAGLPPFEVVDEPYILELRGESEILLESRYTGDAPGYVKGPWLEDLPRPQAVLHRHGAGEALFLAPGHSCGRYDLQPFIAEIEPQVGPWGNHVFLEIIRRAIRWGGRIPSDAS</sequence>
<keyword evidence="3" id="KW-1185">Reference proteome</keyword>
<dbReference type="Proteomes" id="UP001203512">
    <property type="component" value="Unassembled WGS sequence"/>
</dbReference>
<dbReference type="Pfam" id="PF06283">
    <property type="entry name" value="ThuA"/>
    <property type="match status" value="1"/>
</dbReference>
<organism evidence="2 3">
    <name type="scientific">Sphingobium agri</name>
    <dbReference type="NCBI Taxonomy" id="2933566"/>
    <lineage>
        <taxon>Bacteria</taxon>
        <taxon>Pseudomonadati</taxon>
        <taxon>Pseudomonadota</taxon>
        <taxon>Alphaproteobacteria</taxon>
        <taxon>Sphingomonadales</taxon>
        <taxon>Sphingomonadaceae</taxon>
        <taxon>Sphingobium</taxon>
    </lineage>
</organism>
<dbReference type="EMBL" id="JALKHS010000002">
    <property type="protein sequence ID" value="MCK0530067.1"/>
    <property type="molecule type" value="Genomic_DNA"/>
</dbReference>
<gene>
    <name evidence="2" type="ORF">MU848_00550</name>
</gene>
<evidence type="ECO:0000313" key="2">
    <source>
        <dbReference type="EMBL" id="MCK0530067.1"/>
    </source>
</evidence>
<dbReference type="InterPro" id="IPR029010">
    <property type="entry name" value="ThuA-like"/>
</dbReference>
<dbReference type="RefSeq" id="WP_247229496.1">
    <property type="nucleotide sequence ID" value="NZ_JALKHS010000002.1"/>
</dbReference>
<proteinExistence type="predicted"/>
<name>A0ABT0DSU5_9SPHN</name>
<feature type="domain" description="ThuA-like" evidence="1">
    <location>
        <begin position="35"/>
        <end position="235"/>
    </location>
</feature>
<reference evidence="2 3" key="1">
    <citation type="submission" date="2022-04" db="EMBL/GenBank/DDBJ databases">
        <authorList>
            <person name="Huq M.A."/>
        </authorList>
    </citation>
    <scope>NUCLEOTIDE SEQUENCE [LARGE SCALE GENOMIC DNA]</scope>
    <source>
        <strain evidence="2 3">MAH-33</strain>
    </source>
</reference>
<dbReference type="InterPro" id="IPR029062">
    <property type="entry name" value="Class_I_gatase-like"/>
</dbReference>
<evidence type="ECO:0000259" key="1">
    <source>
        <dbReference type="Pfam" id="PF06283"/>
    </source>
</evidence>
<dbReference type="Gene3D" id="3.40.50.880">
    <property type="match status" value="1"/>
</dbReference>
<evidence type="ECO:0000313" key="3">
    <source>
        <dbReference type="Proteomes" id="UP001203512"/>
    </source>
</evidence>
<dbReference type="SUPFAM" id="SSF52317">
    <property type="entry name" value="Class I glutamine amidotransferase-like"/>
    <property type="match status" value="1"/>
</dbReference>